<sequence>MIVMELIPIFPKENPRLFAVKYDGESADEYHRIFDLWSDVEYLERFFQDNPEDLSKGYYRYQSVDAAVEKTINDAESLEDYLLYLAARSFRDPFSLQTLFQPLNSHETHLVSMQKSKAKYKKSPWLRLYAVRIASDLFVITGGAIKLTKLMEEREHTQQELCKLDLVKNFLFDQGLLDKDDFEYLKT</sequence>
<evidence type="ECO:0000313" key="2">
    <source>
        <dbReference type="Proteomes" id="UP000004162"/>
    </source>
</evidence>
<evidence type="ECO:0000313" key="1">
    <source>
        <dbReference type="EMBL" id="EAT59363.1"/>
    </source>
</evidence>
<gene>
    <name evidence="1" type="ORF">CferDRAFT_1511</name>
</gene>
<dbReference type="AlphaFoldDB" id="Q0YSR7"/>
<proteinExistence type="predicted"/>
<comment type="caution">
    <text evidence="1">The sequence shown here is derived from an EMBL/GenBank/DDBJ whole genome shotgun (WGS) entry which is preliminary data.</text>
</comment>
<reference evidence="1 2" key="2">
    <citation type="submission" date="2006-07" db="EMBL/GenBank/DDBJ databases">
        <title>Sequencing of the draft genome and assembly of Chlorobium ferroxidans DSM 13031.</title>
        <authorList>
            <consortium name="US DOE Joint Genome Institute (JGI-PGF)"/>
            <person name="Copeland A."/>
            <person name="Lucas S."/>
            <person name="Lapidus A."/>
            <person name="Barry K."/>
            <person name="Glavina del Rio T."/>
            <person name="Dalin E."/>
            <person name="Tice H."/>
            <person name="Bruce D."/>
            <person name="Pitluck S."/>
            <person name="Richardson P."/>
        </authorList>
    </citation>
    <scope>NUCLEOTIDE SEQUENCE [LARGE SCALE GENOMIC DNA]</scope>
    <source>
        <strain evidence="1 2">DSM 13031</strain>
    </source>
</reference>
<reference evidence="1 2" key="1">
    <citation type="submission" date="2006-07" db="EMBL/GenBank/DDBJ databases">
        <title>Annotation of the draft genome assembly of Chlorobium ferroxidans DSM 13031.</title>
        <authorList>
            <consortium name="US DOE Joint Genome Institute (JGI-ORNL)"/>
            <person name="Larimer F."/>
            <person name="Land M."/>
            <person name="Hauser L."/>
        </authorList>
    </citation>
    <scope>NUCLEOTIDE SEQUENCE [LARGE SCALE GENOMIC DNA]</scope>
    <source>
        <strain evidence="1 2">DSM 13031</strain>
    </source>
</reference>
<dbReference type="Proteomes" id="UP000004162">
    <property type="component" value="Unassembled WGS sequence"/>
</dbReference>
<organism evidence="1 2">
    <name type="scientific">Chlorobium ferrooxidans DSM 13031</name>
    <dbReference type="NCBI Taxonomy" id="377431"/>
    <lineage>
        <taxon>Bacteria</taxon>
        <taxon>Pseudomonadati</taxon>
        <taxon>Chlorobiota</taxon>
        <taxon>Chlorobiia</taxon>
        <taxon>Chlorobiales</taxon>
        <taxon>Chlorobiaceae</taxon>
        <taxon>Chlorobium/Pelodictyon group</taxon>
        <taxon>Chlorobium</taxon>
    </lineage>
</organism>
<keyword evidence="2" id="KW-1185">Reference proteome</keyword>
<protein>
    <submittedName>
        <fullName evidence="1">Uncharacterized protein</fullName>
    </submittedName>
</protein>
<dbReference type="EMBL" id="AASE01000005">
    <property type="protein sequence ID" value="EAT59363.1"/>
    <property type="molecule type" value="Genomic_DNA"/>
</dbReference>
<name>Q0YSR7_9CHLB</name>
<accession>Q0YSR7</accession>